<evidence type="ECO:0000256" key="1">
    <source>
        <dbReference type="ARBA" id="ARBA00000085"/>
    </source>
</evidence>
<dbReference type="EMBL" id="FO203526">
    <property type="protein sequence ID" value="CCO57827.1"/>
    <property type="molecule type" value="Genomic_DNA"/>
</dbReference>
<proteinExistence type="predicted"/>
<evidence type="ECO:0000256" key="8">
    <source>
        <dbReference type="ARBA" id="ARBA00023012"/>
    </source>
</evidence>
<evidence type="ECO:0000256" key="7">
    <source>
        <dbReference type="ARBA" id="ARBA00022840"/>
    </source>
</evidence>
<keyword evidence="4" id="KW-0808">Transferase</keyword>
<keyword evidence="6 10" id="KW-0418">Kinase</keyword>
<dbReference type="GO" id="GO:0000160">
    <property type="term" value="P:phosphorelay signal transduction system"/>
    <property type="evidence" value="ECO:0007669"/>
    <property type="project" value="UniProtKB-KW"/>
</dbReference>
<dbReference type="GO" id="GO:0004673">
    <property type="term" value="F:protein histidine kinase activity"/>
    <property type="evidence" value="ECO:0007669"/>
    <property type="project" value="UniProtKB-EC"/>
</dbReference>
<dbReference type="Proteomes" id="UP000016895">
    <property type="component" value="Chromosome 1"/>
</dbReference>
<evidence type="ECO:0000313" key="10">
    <source>
        <dbReference type="EMBL" id="CCO57827.1"/>
    </source>
</evidence>
<organism evidence="10 11">
    <name type="scientific">Vibrio nigripulchritudo</name>
    <dbReference type="NCBI Taxonomy" id="28173"/>
    <lineage>
        <taxon>Bacteria</taxon>
        <taxon>Pseudomonadati</taxon>
        <taxon>Pseudomonadota</taxon>
        <taxon>Gammaproteobacteria</taxon>
        <taxon>Vibrionales</taxon>
        <taxon>Vibrionaceae</taxon>
        <taxon>Vibrio</taxon>
    </lineage>
</organism>
<gene>
    <name evidence="10" type="ORF">VIBNI_A1720</name>
</gene>
<dbReference type="PROSITE" id="PS50109">
    <property type="entry name" value="HIS_KIN"/>
    <property type="match status" value="1"/>
</dbReference>
<evidence type="ECO:0000259" key="9">
    <source>
        <dbReference type="PROSITE" id="PS50109"/>
    </source>
</evidence>
<dbReference type="InterPro" id="IPR005467">
    <property type="entry name" value="His_kinase_dom"/>
</dbReference>
<dbReference type="STRING" id="28173.VIBNI_A1720"/>
<evidence type="ECO:0000256" key="6">
    <source>
        <dbReference type="ARBA" id="ARBA00022777"/>
    </source>
</evidence>
<dbReference type="PANTHER" id="PTHR43065">
    <property type="entry name" value="SENSOR HISTIDINE KINASE"/>
    <property type="match status" value="1"/>
</dbReference>
<keyword evidence="11" id="KW-1185">Reference proteome</keyword>
<name>U4KBT6_9VIBR</name>
<keyword evidence="8" id="KW-0902">Two-component regulatory system</keyword>
<dbReference type="SUPFAM" id="SSF55874">
    <property type="entry name" value="ATPase domain of HSP90 chaperone/DNA topoisomerase II/histidine kinase"/>
    <property type="match status" value="1"/>
</dbReference>
<dbReference type="EC" id="2.7.13.3" evidence="2"/>
<dbReference type="Gene3D" id="1.10.287.130">
    <property type="match status" value="1"/>
</dbReference>
<dbReference type="InterPro" id="IPR004358">
    <property type="entry name" value="Sig_transdc_His_kin-like_C"/>
</dbReference>
<dbReference type="PATRIC" id="fig|1260221.3.peg.1639"/>
<evidence type="ECO:0000313" key="11">
    <source>
        <dbReference type="Proteomes" id="UP000016895"/>
    </source>
</evidence>
<protein>
    <recommendedName>
        <fullName evidence="2">histidine kinase</fullName>
        <ecNumber evidence="2">2.7.13.3</ecNumber>
    </recommendedName>
</protein>
<feature type="domain" description="Histidine kinase" evidence="9">
    <location>
        <begin position="324"/>
        <end position="568"/>
    </location>
</feature>
<evidence type="ECO:0000256" key="5">
    <source>
        <dbReference type="ARBA" id="ARBA00022741"/>
    </source>
</evidence>
<dbReference type="GO" id="GO:0005524">
    <property type="term" value="F:ATP binding"/>
    <property type="evidence" value="ECO:0007669"/>
    <property type="project" value="UniProtKB-KW"/>
</dbReference>
<evidence type="ECO:0000256" key="2">
    <source>
        <dbReference type="ARBA" id="ARBA00012438"/>
    </source>
</evidence>
<keyword evidence="7" id="KW-0067">ATP-binding</keyword>
<dbReference type="KEGG" id="vni:VIBNI_A1720"/>
<evidence type="ECO:0000256" key="3">
    <source>
        <dbReference type="ARBA" id="ARBA00022553"/>
    </source>
</evidence>
<dbReference type="Pfam" id="PF02518">
    <property type="entry name" value="HATPase_c"/>
    <property type="match status" value="1"/>
</dbReference>
<keyword evidence="5" id="KW-0547">Nucleotide-binding</keyword>
<dbReference type="SMART" id="SM00387">
    <property type="entry name" value="HATPase_c"/>
    <property type="match status" value="1"/>
</dbReference>
<accession>U4KBT6</accession>
<reference evidence="10 11" key="1">
    <citation type="journal article" date="2013" name="ISME J.">
        <title>Comparative genomics of pathogenic lineages of Vibrio nigripulchritudo identifies virulence-associated traits.</title>
        <authorList>
            <person name="Goudenege D."/>
            <person name="Labreuche Y."/>
            <person name="Krin E."/>
            <person name="Ansquer D."/>
            <person name="Mangenot S."/>
            <person name="Calteau A."/>
            <person name="Medigue C."/>
            <person name="Mazel D."/>
            <person name="Polz M.F."/>
            <person name="Le Roux F."/>
        </authorList>
    </citation>
    <scope>NUCLEOTIDE SEQUENCE [LARGE SCALE GENOMIC DNA]</scope>
    <source>
        <strain evidence="11">SnF1</strain>
    </source>
</reference>
<dbReference type="InterPro" id="IPR003594">
    <property type="entry name" value="HATPase_dom"/>
</dbReference>
<dbReference type="PRINTS" id="PR00344">
    <property type="entry name" value="BCTRLSENSOR"/>
</dbReference>
<sequence length="568" mass="64299">MSVKVLLSEELKNTFQFVNSAANVTIEHTPSRRVMRSIRSFEPDIAILHCNIDSFDDIPEICQYARSTLGRKTMTIWVVFDGELTQTLTMSGVDHCLSLTTTPESIFQFYFQRDVERHSAMNENEAMLQSRLTMLHQVGRSDTKNADEKTFLALVIDAISNFCSAKHAFLYDVSKERLVQNVFQLKDKALSLASENDSQTLKANVSIEKLTTRPLVNLDPPAPIHSAFGGAAILLFPISIYERVRYALVCLIEQKHLDLLTVTNLKVLEEVAHQLHSRLERRYAMAEVNQRFQQAQVSLAHIKDDNEEQIQSEKMLSLSNIAVGLLHEMNNPISSTLGNFEPLKQYIDSILELLELHKQLFMEPNNEAKHEVVAIYYEETDISEILEDIQSVISDSESGLMRVKDVLLSLRVFADKSLDARLTPFKLSSAFSKDDAFLNPEGISVENQMDENLMVTGNRNMLRKVLELVFRNAIDAIDRKDQQGAYISISTRADDQYVRLLIEDNGTGMDSEILAKVFEPFYTNNGKKNATGLGLTIAQFVMQKLHGSIRIESEPDNFTRVILKMPVG</sequence>
<dbReference type="RefSeq" id="WP_022550717.1">
    <property type="nucleotide sequence ID" value="NC_022528.1"/>
</dbReference>
<dbReference type="OrthoDB" id="9772100at2"/>
<dbReference type="AlphaFoldDB" id="U4KBT6"/>
<dbReference type="eggNOG" id="COG4191">
    <property type="taxonomic scope" value="Bacteria"/>
</dbReference>
<dbReference type="PANTHER" id="PTHR43065:SF10">
    <property type="entry name" value="PEROXIDE STRESS-ACTIVATED HISTIDINE KINASE MAK3"/>
    <property type="match status" value="1"/>
</dbReference>
<dbReference type="Gene3D" id="3.30.565.10">
    <property type="entry name" value="Histidine kinase-like ATPase, C-terminal domain"/>
    <property type="match status" value="1"/>
</dbReference>
<keyword evidence="3" id="KW-0597">Phosphoprotein</keyword>
<evidence type="ECO:0000256" key="4">
    <source>
        <dbReference type="ARBA" id="ARBA00022679"/>
    </source>
</evidence>
<dbReference type="InterPro" id="IPR036890">
    <property type="entry name" value="HATPase_C_sf"/>
</dbReference>
<comment type="catalytic activity">
    <reaction evidence="1">
        <text>ATP + protein L-histidine = ADP + protein N-phospho-L-histidine.</text>
        <dbReference type="EC" id="2.7.13.3"/>
    </reaction>
</comment>